<keyword evidence="7 9" id="KW-0472">Membrane</keyword>
<dbReference type="GO" id="GO:0005743">
    <property type="term" value="C:mitochondrial inner membrane"/>
    <property type="evidence" value="ECO:0007669"/>
    <property type="project" value="TreeGrafter"/>
</dbReference>
<sequence>MLCRSGQESGEVRKFSDKQHPPPYSAINHPLKLPTRTNQDKKDDIKAGVKSTALRFGPNPIPWLSLFSTTTIGFLTLAGVANAQGPLFYAISVGGAAAHLVWQLATLRVNDPRDAAKKFRSNAGLGVIVLLGIGADLAWSRWGRREGEEEAPRERMVVLGVCDA</sequence>
<keyword evidence="6 9" id="KW-1133">Transmembrane helix</keyword>
<evidence type="ECO:0000256" key="3">
    <source>
        <dbReference type="ARBA" id="ARBA00005985"/>
    </source>
</evidence>
<name>A0A4P9W8N9_9FUNG</name>
<feature type="transmembrane region" description="Helical" evidence="9">
    <location>
        <begin position="61"/>
        <end position="81"/>
    </location>
</feature>
<dbReference type="PANTHER" id="PTHR11048">
    <property type="entry name" value="PRENYLTRANSFERASES"/>
    <property type="match status" value="1"/>
</dbReference>
<feature type="transmembrane region" description="Helical" evidence="9">
    <location>
        <begin position="119"/>
        <end position="139"/>
    </location>
</feature>
<dbReference type="FunFam" id="1.20.120.1780:FF:000001">
    <property type="entry name" value="4-hydroxybenzoate octaprenyltransferase"/>
    <property type="match status" value="1"/>
</dbReference>
<dbReference type="Proteomes" id="UP000269721">
    <property type="component" value="Unassembled WGS sequence"/>
</dbReference>
<keyword evidence="11" id="KW-1185">Reference proteome</keyword>
<dbReference type="EMBL" id="KZ997632">
    <property type="protein sequence ID" value="RKO87160.1"/>
    <property type="molecule type" value="Genomic_DNA"/>
</dbReference>
<dbReference type="GO" id="GO:0008412">
    <property type="term" value="F:4-hydroxybenzoate polyprenyltransferase activity"/>
    <property type="evidence" value="ECO:0007669"/>
    <property type="project" value="TreeGrafter"/>
</dbReference>
<evidence type="ECO:0000256" key="1">
    <source>
        <dbReference type="ARBA" id="ARBA00001946"/>
    </source>
</evidence>
<proteinExistence type="inferred from homology"/>
<dbReference type="PANTHER" id="PTHR11048:SF28">
    <property type="entry name" value="4-HYDROXYBENZOATE POLYPRENYLTRANSFERASE, MITOCHONDRIAL"/>
    <property type="match status" value="1"/>
</dbReference>
<evidence type="ECO:0000256" key="4">
    <source>
        <dbReference type="ARBA" id="ARBA00022679"/>
    </source>
</evidence>
<comment type="cofactor">
    <cofactor evidence="1">
        <name>Mg(2+)</name>
        <dbReference type="ChEBI" id="CHEBI:18420"/>
    </cofactor>
</comment>
<comment type="similarity">
    <text evidence="3">Belongs to the UbiA prenyltransferase family.</text>
</comment>
<evidence type="ECO:0000256" key="5">
    <source>
        <dbReference type="ARBA" id="ARBA00022692"/>
    </source>
</evidence>
<dbReference type="AlphaFoldDB" id="A0A4P9W8N9"/>
<evidence type="ECO:0000256" key="7">
    <source>
        <dbReference type="ARBA" id="ARBA00023136"/>
    </source>
</evidence>
<dbReference type="GO" id="GO:0006744">
    <property type="term" value="P:ubiquinone biosynthetic process"/>
    <property type="evidence" value="ECO:0007669"/>
    <property type="project" value="TreeGrafter"/>
</dbReference>
<evidence type="ECO:0000313" key="11">
    <source>
        <dbReference type="Proteomes" id="UP000269721"/>
    </source>
</evidence>
<accession>A0A4P9W8N9</accession>
<feature type="transmembrane region" description="Helical" evidence="9">
    <location>
        <begin position="87"/>
        <end position="107"/>
    </location>
</feature>
<evidence type="ECO:0000256" key="9">
    <source>
        <dbReference type="SAM" id="Phobius"/>
    </source>
</evidence>
<keyword evidence="5 9" id="KW-0812">Transmembrane</keyword>
<dbReference type="Gene3D" id="1.20.120.1780">
    <property type="entry name" value="UbiA prenyltransferase"/>
    <property type="match status" value="1"/>
</dbReference>
<feature type="compositionally biased region" description="Basic and acidic residues" evidence="8">
    <location>
        <begin position="10"/>
        <end position="20"/>
    </location>
</feature>
<dbReference type="InterPro" id="IPR000537">
    <property type="entry name" value="UbiA_prenyltransferase"/>
</dbReference>
<comment type="subcellular location">
    <subcellularLocation>
        <location evidence="2">Membrane</location>
        <topology evidence="2">Multi-pass membrane protein</topology>
    </subcellularLocation>
</comment>
<organism evidence="10 11">
    <name type="scientific">Blyttiomyces helicus</name>
    <dbReference type="NCBI Taxonomy" id="388810"/>
    <lineage>
        <taxon>Eukaryota</taxon>
        <taxon>Fungi</taxon>
        <taxon>Fungi incertae sedis</taxon>
        <taxon>Chytridiomycota</taxon>
        <taxon>Chytridiomycota incertae sedis</taxon>
        <taxon>Chytridiomycetes</taxon>
        <taxon>Chytridiomycetes incertae sedis</taxon>
        <taxon>Blyttiomyces</taxon>
    </lineage>
</organism>
<evidence type="ECO:0000313" key="10">
    <source>
        <dbReference type="EMBL" id="RKO87160.1"/>
    </source>
</evidence>
<protein>
    <submittedName>
        <fullName evidence="10">Uncharacterized protein</fullName>
    </submittedName>
</protein>
<dbReference type="OrthoDB" id="18170at2759"/>
<evidence type="ECO:0000256" key="6">
    <source>
        <dbReference type="ARBA" id="ARBA00022989"/>
    </source>
</evidence>
<reference evidence="11" key="1">
    <citation type="journal article" date="2018" name="Nat. Microbiol.">
        <title>Leveraging single-cell genomics to expand the fungal tree of life.</title>
        <authorList>
            <person name="Ahrendt S.R."/>
            <person name="Quandt C.A."/>
            <person name="Ciobanu D."/>
            <person name="Clum A."/>
            <person name="Salamov A."/>
            <person name="Andreopoulos B."/>
            <person name="Cheng J.F."/>
            <person name="Woyke T."/>
            <person name="Pelin A."/>
            <person name="Henrissat B."/>
            <person name="Reynolds N.K."/>
            <person name="Benny G.L."/>
            <person name="Smith M.E."/>
            <person name="James T.Y."/>
            <person name="Grigoriev I.V."/>
        </authorList>
    </citation>
    <scope>NUCLEOTIDE SEQUENCE [LARGE SCALE GENOMIC DNA]</scope>
</reference>
<dbReference type="Pfam" id="PF01040">
    <property type="entry name" value="UbiA"/>
    <property type="match status" value="1"/>
</dbReference>
<gene>
    <name evidence="10" type="ORF">BDK51DRAFT_52805</name>
</gene>
<keyword evidence="4" id="KW-0808">Transferase</keyword>
<dbReference type="InterPro" id="IPR039653">
    <property type="entry name" value="Prenyltransferase"/>
</dbReference>
<feature type="region of interest" description="Disordered" evidence="8">
    <location>
        <begin position="1"/>
        <end position="44"/>
    </location>
</feature>
<evidence type="ECO:0000256" key="8">
    <source>
        <dbReference type="SAM" id="MobiDB-lite"/>
    </source>
</evidence>
<evidence type="ECO:0000256" key="2">
    <source>
        <dbReference type="ARBA" id="ARBA00004141"/>
    </source>
</evidence>